<dbReference type="Proteomes" id="UP000762676">
    <property type="component" value="Unassembled WGS sequence"/>
</dbReference>
<name>A0AAV4HEM8_9GAST</name>
<evidence type="ECO:0000313" key="1">
    <source>
        <dbReference type="EMBL" id="GFR96373.1"/>
    </source>
</evidence>
<organism evidence="1 2">
    <name type="scientific">Elysia marginata</name>
    <dbReference type="NCBI Taxonomy" id="1093978"/>
    <lineage>
        <taxon>Eukaryota</taxon>
        <taxon>Metazoa</taxon>
        <taxon>Spiralia</taxon>
        <taxon>Lophotrochozoa</taxon>
        <taxon>Mollusca</taxon>
        <taxon>Gastropoda</taxon>
        <taxon>Heterobranchia</taxon>
        <taxon>Euthyneura</taxon>
        <taxon>Panpulmonata</taxon>
        <taxon>Sacoglossa</taxon>
        <taxon>Placobranchoidea</taxon>
        <taxon>Plakobranchidae</taxon>
        <taxon>Elysia</taxon>
    </lineage>
</organism>
<evidence type="ECO:0000313" key="2">
    <source>
        <dbReference type="Proteomes" id="UP000762676"/>
    </source>
</evidence>
<gene>
    <name evidence="1" type="ORF">ElyMa_004450500</name>
</gene>
<dbReference type="PANTHER" id="PTHR37984">
    <property type="entry name" value="PROTEIN CBG26694"/>
    <property type="match status" value="1"/>
</dbReference>
<dbReference type="Gene3D" id="3.30.70.270">
    <property type="match status" value="1"/>
</dbReference>
<keyword evidence="2" id="KW-1185">Reference proteome</keyword>
<comment type="caution">
    <text evidence="1">The sequence shown here is derived from an EMBL/GenBank/DDBJ whole genome shotgun (WGS) entry which is preliminary data.</text>
</comment>
<dbReference type="FunFam" id="3.30.70.270:FF:000063">
    <property type="entry name" value="Zinc knuckle domaincontaining protein"/>
    <property type="match status" value="1"/>
</dbReference>
<dbReference type="EMBL" id="BMAT01008993">
    <property type="protein sequence ID" value="GFR96373.1"/>
    <property type="molecule type" value="Genomic_DNA"/>
</dbReference>
<dbReference type="InterPro" id="IPR050951">
    <property type="entry name" value="Retrovirus_Pol_polyprotein"/>
</dbReference>
<dbReference type="AlphaFoldDB" id="A0AAV4HEM8"/>
<protein>
    <submittedName>
        <fullName evidence="1">Polyprotein</fullName>
    </submittedName>
</protein>
<dbReference type="InterPro" id="IPR043128">
    <property type="entry name" value="Rev_trsase/Diguanyl_cyclase"/>
</dbReference>
<proteinExistence type="predicted"/>
<dbReference type="SUPFAM" id="SSF56672">
    <property type="entry name" value="DNA/RNA polymerases"/>
    <property type="match status" value="1"/>
</dbReference>
<dbReference type="InterPro" id="IPR043502">
    <property type="entry name" value="DNA/RNA_pol_sf"/>
</dbReference>
<accession>A0AAV4HEM8</accession>
<reference evidence="1 2" key="1">
    <citation type="journal article" date="2021" name="Elife">
        <title>Chloroplast acquisition without the gene transfer in kleptoplastic sea slugs, Plakobranchus ocellatus.</title>
        <authorList>
            <person name="Maeda T."/>
            <person name="Takahashi S."/>
            <person name="Yoshida T."/>
            <person name="Shimamura S."/>
            <person name="Takaki Y."/>
            <person name="Nagai Y."/>
            <person name="Toyoda A."/>
            <person name="Suzuki Y."/>
            <person name="Arimoto A."/>
            <person name="Ishii H."/>
            <person name="Satoh N."/>
            <person name="Nishiyama T."/>
            <person name="Hasebe M."/>
            <person name="Maruyama T."/>
            <person name="Minagawa J."/>
            <person name="Obokata J."/>
            <person name="Shigenobu S."/>
        </authorList>
    </citation>
    <scope>NUCLEOTIDE SEQUENCE [LARGE SCALE GENOMIC DNA]</scope>
</reference>
<dbReference type="PANTHER" id="PTHR37984:SF5">
    <property type="entry name" value="PROTEIN NYNRIN-LIKE"/>
    <property type="match status" value="1"/>
</dbReference>
<sequence length="144" mass="16150">MGHLVTADGISSDPLKVEAIQTLAAPTDVSAVRRLCGTVQYLARYIPNLSEHLELLRALTRNKADWNWTKECQQAFDNIKKNLWSMQQSCPILTTRKTSPVRLTAVNIVSVLLSCKTADRLNLLRKLSLQHNADGLKLKRNSLL</sequence>